<evidence type="ECO:0000313" key="2">
    <source>
        <dbReference type="EMBL" id="CCI61929.1"/>
    </source>
</evidence>
<dbReference type="Proteomes" id="UP000009215">
    <property type="component" value="Chromosome"/>
</dbReference>
<name>A0AB33R5D5_STREQ</name>
<evidence type="ECO:0000256" key="1">
    <source>
        <dbReference type="SAM" id="MobiDB-lite"/>
    </source>
</evidence>
<dbReference type="KEGG" id="sdc:SDSE_0431"/>
<feature type="region of interest" description="Disordered" evidence="1">
    <location>
        <begin position="1"/>
        <end position="31"/>
    </location>
</feature>
<protein>
    <submittedName>
        <fullName evidence="2">Uncharacterized protein</fullName>
    </submittedName>
</protein>
<reference evidence="2 3" key="1">
    <citation type="submission" date="2012-05" db="EMBL/GenBank/DDBJ databases">
        <title>Complete genome sequence of a Streptococcus dysgalactiae subsp. equisimilis strain possessing Lancefield's group A antigen.</title>
        <authorList>
            <person name="Luetticken R."/>
            <person name="Bruellhoff K."/>
            <person name="Van der Linden M."/>
            <person name="Peltroche-Llacsahuanga H."/>
            <person name="Blom J."/>
            <person name="Weber-Lehmann J."/>
            <person name="Ferretti J.J."/>
            <person name="McShan W.M."/>
        </authorList>
    </citation>
    <scope>NUCLEOTIDE SEQUENCE [LARGE SCALE GENOMIC DNA]</scope>
    <source>
        <strain evidence="2 3">AC-2713</strain>
    </source>
</reference>
<dbReference type="AlphaFoldDB" id="A0AB33R5D5"/>
<organism evidence="2 3">
    <name type="scientific">Streptococcus dysgalactiae subsp. equisimilis AC-2713</name>
    <dbReference type="NCBI Taxonomy" id="759913"/>
    <lineage>
        <taxon>Bacteria</taxon>
        <taxon>Bacillati</taxon>
        <taxon>Bacillota</taxon>
        <taxon>Bacilli</taxon>
        <taxon>Lactobacillales</taxon>
        <taxon>Streptococcaceae</taxon>
        <taxon>Streptococcus</taxon>
    </lineage>
</organism>
<sequence>MKNSVGNSQLSSFLNPEQLTTLTDKTCSNEH</sequence>
<dbReference type="EMBL" id="HE858529">
    <property type="protein sequence ID" value="CCI61929.1"/>
    <property type="molecule type" value="Genomic_DNA"/>
</dbReference>
<proteinExistence type="predicted"/>
<gene>
    <name evidence="2" type="ORF">SDSE_0431</name>
</gene>
<accession>A0AB33R5D5</accession>
<evidence type="ECO:0000313" key="3">
    <source>
        <dbReference type="Proteomes" id="UP000009215"/>
    </source>
</evidence>